<dbReference type="RefSeq" id="XP_007786567.1">
    <property type="nucleotide sequence ID" value="XM_007788377.1"/>
</dbReference>
<protein>
    <submittedName>
        <fullName evidence="2">Uncharacterized protein</fullName>
    </submittedName>
</protein>
<dbReference type="HOGENOM" id="CLU_436154_0_0_1"/>
<dbReference type="EMBL" id="KE720780">
    <property type="protein sequence ID" value="ERF76101.1"/>
    <property type="molecule type" value="Genomic_DNA"/>
</dbReference>
<evidence type="ECO:0000256" key="1">
    <source>
        <dbReference type="SAM" id="MobiDB-lite"/>
    </source>
</evidence>
<dbReference type="Proteomes" id="UP000019373">
    <property type="component" value="Unassembled WGS sequence"/>
</dbReference>
<feature type="region of interest" description="Disordered" evidence="1">
    <location>
        <begin position="1"/>
        <end position="268"/>
    </location>
</feature>
<reference evidence="3" key="1">
    <citation type="journal article" date="2014" name="BMC Genomics">
        <title>Genome characteristics reveal the impact of lichenization on lichen-forming fungus Endocarpon pusillum Hedwig (Verrucariales, Ascomycota).</title>
        <authorList>
            <person name="Wang Y.-Y."/>
            <person name="Liu B."/>
            <person name="Zhang X.-Y."/>
            <person name="Zhou Q.-M."/>
            <person name="Zhang T."/>
            <person name="Li H."/>
            <person name="Yu Y.-F."/>
            <person name="Zhang X.-L."/>
            <person name="Hao X.-Y."/>
            <person name="Wang M."/>
            <person name="Wang L."/>
            <person name="Wei J.-C."/>
        </authorList>
    </citation>
    <scope>NUCLEOTIDE SEQUENCE [LARGE SCALE GENOMIC DNA]</scope>
    <source>
        <strain evidence="3">Z07020 / HMAS-L-300199</strain>
    </source>
</reference>
<dbReference type="GeneID" id="19236491"/>
<evidence type="ECO:0000313" key="2">
    <source>
        <dbReference type="EMBL" id="ERF76101.1"/>
    </source>
</evidence>
<sequence>MANGSEGPGCLRVTASGQVNRHTRQTKSSSQQASQQAPQHARQHDSRRTPPQAPREAFQQARQQPYRRTDTVSNNKPVPASTKDGPQEPWAGSAKEITLPARGMRQRSSGSAVNPSEAIPREGARRPPIGARGKSGSSSTNSAGEPFGKVTLDIIPESSLSTPLCRPSMRPSTRPSDGAKLQDIAAPNQPPPDTGGVIEASGRACLGSKPHDLTQPPRGPPSATGSSAKPSLGSSPSPGSSLDDRVAGPPFEPDAPAGPAGPWVGFSDVPDATAGRKVRLSIETEFYLATQSNQEHLSNWSEVASILMDDYNRQMGVEHPRIEVSIISALEHGYQGWYIDHDPLCSEHELRENNHIWWRLKMISPAFDIVPHSPWKHHIRAVWKFLCDNYRIANRDGLYTRIRVSLDPKYTLTELKRIASSVIHFETAIEPLQPENTNDPDEARSIWLHSWPFAPFRRSRSASISYIDECFTWPEFRDKINGVAIGEYAWNFWDACPDGLLEFRKAPPCLRPPQVFSWAELTMAFILAAIRYGSPEYLRGCLHNVGSLKDFVGRVDIPGDGPHHLDRIWEGISLNAAREPMMRTDDYTEVDEDELEPELAWRHWVRLREMVEQDAQQCAASVPQVLRNYLNNFSTSA</sequence>
<evidence type="ECO:0000313" key="3">
    <source>
        <dbReference type="Proteomes" id="UP000019373"/>
    </source>
</evidence>
<gene>
    <name evidence="2" type="ORF">EPUS_01434</name>
</gene>
<proteinExistence type="predicted"/>
<keyword evidence="3" id="KW-1185">Reference proteome</keyword>
<organism evidence="2 3">
    <name type="scientific">Endocarpon pusillum (strain Z07020 / HMAS-L-300199)</name>
    <name type="common">Lichen-forming fungus</name>
    <dbReference type="NCBI Taxonomy" id="1263415"/>
    <lineage>
        <taxon>Eukaryota</taxon>
        <taxon>Fungi</taxon>
        <taxon>Dikarya</taxon>
        <taxon>Ascomycota</taxon>
        <taxon>Pezizomycotina</taxon>
        <taxon>Eurotiomycetes</taxon>
        <taxon>Chaetothyriomycetidae</taxon>
        <taxon>Verrucariales</taxon>
        <taxon>Verrucariaceae</taxon>
        <taxon>Endocarpon</taxon>
    </lineage>
</organism>
<accession>U1GVL5</accession>
<dbReference type="AlphaFoldDB" id="U1GVL5"/>
<feature type="compositionally biased region" description="Low complexity" evidence="1">
    <location>
        <begin position="28"/>
        <end position="37"/>
    </location>
</feature>
<feature type="compositionally biased region" description="Low complexity" evidence="1">
    <location>
        <begin position="225"/>
        <end position="241"/>
    </location>
</feature>
<dbReference type="OrthoDB" id="10435252at2759"/>
<dbReference type="eggNOG" id="ENOG502SUNA">
    <property type="taxonomic scope" value="Eukaryota"/>
</dbReference>
<name>U1GVL5_ENDPU</name>